<reference evidence="2" key="1">
    <citation type="submission" date="2020-08" db="EMBL/GenBank/DDBJ databases">
        <title>Multicomponent nature underlies the extraordinary mechanical properties of spider dragline silk.</title>
        <authorList>
            <person name="Kono N."/>
            <person name="Nakamura H."/>
            <person name="Mori M."/>
            <person name="Yoshida Y."/>
            <person name="Ohtoshi R."/>
            <person name="Malay A.D."/>
            <person name="Moran D.A.P."/>
            <person name="Tomita M."/>
            <person name="Numata K."/>
            <person name="Arakawa K."/>
        </authorList>
    </citation>
    <scope>NUCLEOTIDE SEQUENCE</scope>
</reference>
<evidence type="ECO:0000313" key="3">
    <source>
        <dbReference type="Proteomes" id="UP000887013"/>
    </source>
</evidence>
<proteinExistence type="predicted"/>
<organism evidence="2 3">
    <name type="scientific">Nephila pilipes</name>
    <name type="common">Giant wood spider</name>
    <name type="synonym">Nephila maculata</name>
    <dbReference type="NCBI Taxonomy" id="299642"/>
    <lineage>
        <taxon>Eukaryota</taxon>
        <taxon>Metazoa</taxon>
        <taxon>Ecdysozoa</taxon>
        <taxon>Arthropoda</taxon>
        <taxon>Chelicerata</taxon>
        <taxon>Arachnida</taxon>
        <taxon>Araneae</taxon>
        <taxon>Araneomorphae</taxon>
        <taxon>Entelegynae</taxon>
        <taxon>Araneoidea</taxon>
        <taxon>Nephilidae</taxon>
        <taxon>Nephila</taxon>
    </lineage>
</organism>
<comment type="caution">
    <text evidence="2">The sequence shown here is derived from an EMBL/GenBank/DDBJ whole genome shotgun (WGS) entry which is preliminary data.</text>
</comment>
<dbReference type="OrthoDB" id="6421880at2759"/>
<name>A0A8X6Q8F9_NEPPI</name>
<keyword evidence="3" id="KW-1185">Reference proteome</keyword>
<feature type="region of interest" description="Disordered" evidence="1">
    <location>
        <begin position="49"/>
        <end position="76"/>
    </location>
</feature>
<accession>A0A8X6Q8F9</accession>
<feature type="compositionally biased region" description="Basic and acidic residues" evidence="1">
    <location>
        <begin position="67"/>
        <end position="76"/>
    </location>
</feature>
<evidence type="ECO:0000256" key="1">
    <source>
        <dbReference type="SAM" id="MobiDB-lite"/>
    </source>
</evidence>
<gene>
    <name evidence="2" type="ORF">NPIL_597461</name>
</gene>
<evidence type="ECO:0000313" key="2">
    <source>
        <dbReference type="EMBL" id="GFU00971.1"/>
    </source>
</evidence>
<dbReference type="Proteomes" id="UP000887013">
    <property type="component" value="Unassembled WGS sequence"/>
</dbReference>
<protein>
    <submittedName>
        <fullName evidence="2">Uncharacterized protein</fullName>
    </submittedName>
</protein>
<sequence length="76" mass="8247">MRLLALLSTYFGRAKPISDDVAPPTRHPGLFQGQDEIYNDVSAWRENGKVLLSGGPPSPPLNGAGKRGMEETRNVV</sequence>
<dbReference type="AlphaFoldDB" id="A0A8X6Q8F9"/>
<dbReference type="EMBL" id="BMAW01027187">
    <property type="protein sequence ID" value="GFU00971.1"/>
    <property type="molecule type" value="Genomic_DNA"/>
</dbReference>